<feature type="active site" description="Proton acceptor" evidence="9">
    <location>
        <position position="188"/>
    </location>
</feature>
<name>A0AAW1VBJ6_9CUCU</name>
<dbReference type="HAMAP" id="MF_03162">
    <property type="entry name" value="RNA_methyltr_E_TRM7"/>
    <property type="match status" value="1"/>
</dbReference>
<feature type="binding site" evidence="9">
    <location>
        <position position="55"/>
    </location>
    <ligand>
        <name>S-adenosyl-L-methionine</name>
        <dbReference type="ChEBI" id="CHEBI:59789"/>
    </ligand>
</feature>
<feature type="compositionally biased region" description="Acidic residues" evidence="10">
    <location>
        <begin position="78"/>
        <end position="95"/>
    </location>
</feature>
<comment type="caution">
    <text evidence="12">The sequence shown here is derived from an EMBL/GenBank/DDBJ whole genome shotgun (WGS) entry which is preliminary data.</text>
</comment>
<keyword evidence="5 9" id="KW-0808">Transferase</keyword>
<dbReference type="InterPro" id="IPR015507">
    <property type="entry name" value="rRNA-MeTfrase_E"/>
</dbReference>
<dbReference type="InterPro" id="IPR050082">
    <property type="entry name" value="RNA_methyltr_RlmE"/>
</dbReference>
<feature type="binding site" evidence="9">
    <location>
        <position position="123"/>
    </location>
    <ligand>
        <name>S-adenosyl-L-methionine</name>
        <dbReference type="ChEBI" id="CHEBI:59789"/>
    </ligand>
</feature>
<feature type="domain" description="Ribosomal RNA methyltransferase FtsJ" evidence="11">
    <location>
        <begin position="21"/>
        <end position="231"/>
    </location>
</feature>
<evidence type="ECO:0000313" key="12">
    <source>
        <dbReference type="EMBL" id="KAK9892060.1"/>
    </source>
</evidence>
<feature type="binding site" evidence="9">
    <location>
        <position position="107"/>
    </location>
    <ligand>
        <name>S-adenosyl-L-methionine</name>
        <dbReference type="ChEBI" id="CHEBI:59789"/>
    </ligand>
</feature>
<evidence type="ECO:0000256" key="6">
    <source>
        <dbReference type="ARBA" id="ARBA00022691"/>
    </source>
</evidence>
<protein>
    <recommendedName>
        <fullName evidence="9">Putative tRNA (cytidine(32)/guanosine(34)-2'-O)-methyltransferase</fullName>
        <ecNumber evidence="9">2.1.1.205</ecNumber>
    </recommendedName>
    <alternativeName>
        <fullName evidence="9">2'-O-ribose RNA methyltransferase TRM7 homolog</fullName>
    </alternativeName>
</protein>
<gene>
    <name evidence="12" type="ORF">WA026_018259</name>
</gene>
<evidence type="ECO:0000256" key="5">
    <source>
        <dbReference type="ARBA" id="ARBA00022679"/>
    </source>
</evidence>
<dbReference type="HAMAP" id="MF_01547">
    <property type="entry name" value="RNA_methyltr_E"/>
    <property type="match status" value="1"/>
</dbReference>
<comment type="subcellular location">
    <subcellularLocation>
        <location evidence="2 9">Cytoplasm</location>
    </subcellularLocation>
    <subcellularLocation>
        <location evidence="1">Nucleus</location>
    </subcellularLocation>
</comment>
<dbReference type="PANTHER" id="PTHR10920">
    <property type="entry name" value="RIBOSOMAL RNA METHYLTRANSFERASE"/>
    <property type="match status" value="1"/>
</dbReference>
<feature type="region of interest" description="Disordered" evidence="10">
    <location>
        <begin position="304"/>
        <end position="356"/>
    </location>
</feature>
<organism evidence="12 13">
    <name type="scientific">Henosepilachna vigintioctopunctata</name>
    <dbReference type="NCBI Taxonomy" id="420089"/>
    <lineage>
        <taxon>Eukaryota</taxon>
        <taxon>Metazoa</taxon>
        <taxon>Ecdysozoa</taxon>
        <taxon>Arthropoda</taxon>
        <taxon>Hexapoda</taxon>
        <taxon>Insecta</taxon>
        <taxon>Pterygota</taxon>
        <taxon>Neoptera</taxon>
        <taxon>Endopterygota</taxon>
        <taxon>Coleoptera</taxon>
        <taxon>Polyphaga</taxon>
        <taxon>Cucujiformia</taxon>
        <taxon>Coccinelloidea</taxon>
        <taxon>Coccinellidae</taxon>
        <taxon>Epilachninae</taxon>
        <taxon>Epilachnini</taxon>
        <taxon>Henosepilachna</taxon>
    </lineage>
</organism>
<dbReference type="SUPFAM" id="SSF53335">
    <property type="entry name" value="S-adenosyl-L-methionine-dependent methyltransferases"/>
    <property type="match status" value="1"/>
</dbReference>
<dbReference type="Proteomes" id="UP001431783">
    <property type="component" value="Unassembled WGS sequence"/>
</dbReference>
<feature type="compositionally biased region" description="Basic and acidic residues" evidence="10">
    <location>
        <begin position="337"/>
        <end position="353"/>
    </location>
</feature>
<evidence type="ECO:0000256" key="10">
    <source>
        <dbReference type="SAM" id="MobiDB-lite"/>
    </source>
</evidence>
<evidence type="ECO:0000256" key="4">
    <source>
        <dbReference type="ARBA" id="ARBA00022603"/>
    </source>
</evidence>
<dbReference type="GO" id="GO:0002128">
    <property type="term" value="P:tRNA nucleoside ribose methylation"/>
    <property type="evidence" value="ECO:0007669"/>
    <property type="project" value="UniProtKB-UniRule"/>
</dbReference>
<dbReference type="GO" id="GO:0005737">
    <property type="term" value="C:cytoplasm"/>
    <property type="evidence" value="ECO:0007669"/>
    <property type="project" value="UniProtKB-SubCell"/>
</dbReference>
<dbReference type="FunFam" id="3.40.50.150:FF:000040">
    <property type="entry name" value="Putative ribosomal RNA methyltransferase 1"/>
    <property type="match status" value="1"/>
</dbReference>
<keyword evidence="4 9" id="KW-0489">Methyltransferase</keyword>
<evidence type="ECO:0000256" key="7">
    <source>
        <dbReference type="ARBA" id="ARBA00022694"/>
    </source>
</evidence>
<evidence type="ECO:0000256" key="8">
    <source>
        <dbReference type="ARBA" id="ARBA00048902"/>
    </source>
</evidence>
<evidence type="ECO:0000313" key="13">
    <source>
        <dbReference type="Proteomes" id="UP001431783"/>
    </source>
</evidence>
<keyword evidence="6 9" id="KW-0949">S-adenosyl-L-methionine</keyword>
<evidence type="ECO:0000259" key="11">
    <source>
        <dbReference type="Pfam" id="PF01728"/>
    </source>
</evidence>
<dbReference type="EC" id="2.1.1.205" evidence="9"/>
<dbReference type="InterPro" id="IPR029063">
    <property type="entry name" value="SAM-dependent_MTases_sf"/>
</dbReference>
<dbReference type="GO" id="GO:0002181">
    <property type="term" value="P:cytoplasmic translation"/>
    <property type="evidence" value="ECO:0007669"/>
    <property type="project" value="UniProtKB-UniRule"/>
</dbReference>
<keyword evidence="13" id="KW-1185">Reference proteome</keyword>
<feature type="binding site" evidence="9">
    <location>
        <position position="148"/>
    </location>
    <ligand>
        <name>S-adenosyl-L-methionine</name>
        <dbReference type="ChEBI" id="CHEBI:59789"/>
    </ligand>
</feature>
<dbReference type="Pfam" id="PF01728">
    <property type="entry name" value="FtsJ"/>
    <property type="match status" value="1"/>
</dbReference>
<keyword evidence="7 9" id="KW-0819">tRNA processing</keyword>
<accession>A0AAW1VBJ6</accession>
<dbReference type="AlphaFoldDB" id="A0AAW1VBJ6"/>
<evidence type="ECO:0000256" key="1">
    <source>
        <dbReference type="ARBA" id="ARBA00004123"/>
    </source>
</evidence>
<evidence type="ECO:0000256" key="2">
    <source>
        <dbReference type="ARBA" id="ARBA00004496"/>
    </source>
</evidence>
<dbReference type="EMBL" id="JARQZJ010000132">
    <property type="protein sequence ID" value="KAK9892060.1"/>
    <property type="molecule type" value="Genomic_DNA"/>
</dbReference>
<keyword evidence="3 9" id="KW-0963">Cytoplasm</keyword>
<dbReference type="GO" id="GO:0106340">
    <property type="term" value="F:tRNA (guanosine(34)-2'-O)-methyltransferase activity"/>
    <property type="evidence" value="ECO:0007669"/>
    <property type="project" value="UniProtKB-ARBA"/>
</dbReference>
<proteinExistence type="inferred from homology"/>
<evidence type="ECO:0000256" key="3">
    <source>
        <dbReference type="ARBA" id="ARBA00022490"/>
    </source>
</evidence>
<feature type="binding site" evidence="9">
    <location>
        <position position="53"/>
    </location>
    <ligand>
        <name>S-adenosyl-L-methionine</name>
        <dbReference type="ChEBI" id="CHEBI:59789"/>
    </ligand>
</feature>
<reference evidence="12 13" key="1">
    <citation type="submission" date="2023-03" db="EMBL/GenBank/DDBJ databases">
        <title>Genome insight into feeding habits of ladybird beetles.</title>
        <authorList>
            <person name="Li H.-S."/>
            <person name="Huang Y.-H."/>
            <person name="Pang H."/>
        </authorList>
    </citation>
    <scope>NUCLEOTIDE SEQUENCE [LARGE SCALE GENOMIC DNA]</scope>
    <source>
        <strain evidence="12">SYSU_2023b</strain>
        <tissue evidence="12">Whole body</tissue>
    </source>
</reference>
<evidence type="ECO:0000256" key="9">
    <source>
        <dbReference type="HAMAP-Rule" id="MF_03162"/>
    </source>
</evidence>
<dbReference type="GO" id="GO:0005634">
    <property type="term" value="C:nucleus"/>
    <property type="evidence" value="ECO:0007669"/>
    <property type="project" value="UniProtKB-SubCell"/>
</dbReference>
<comment type="function">
    <text evidence="9">Methylates the 2'-O-ribose of nucleotides at positions 32 and 34 of the tRNA anticodon loop of substrate tRNAs.</text>
</comment>
<dbReference type="PANTHER" id="PTHR10920:SF12">
    <property type="entry name" value="TRNA (CYTIDINE(32)_GUANOSINE(34)-2'-O)-METHYLTRANSFERASE-RELATED"/>
    <property type="match status" value="1"/>
</dbReference>
<comment type="catalytic activity">
    <reaction evidence="8 9">
        <text>cytidine(32)/guanosine(34) in tRNA + 2 S-adenosyl-L-methionine = 2'-O-methylcytidine(32)/2'-O-methylguanosine(34) in tRNA + 2 S-adenosyl-L-homocysteine + 2 H(+)</text>
        <dbReference type="Rhea" id="RHEA:42396"/>
        <dbReference type="Rhea" id="RHEA-COMP:10246"/>
        <dbReference type="Rhea" id="RHEA-COMP:10247"/>
        <dbReference type="ChEBI" id="CHEBI:15378"/>
        <dbReference type="ChEBI" id="CHEBI:57856"/>
        <dbReference type="ChEBI" id="CHEBI:59789"/>
        <dbReference type="ChEBI" id="CHEBI:74269"/>
        <dbReference type="ChEBI" id="CHEBI:74445"/>
        <dbReference type="ChEBI" id="CHEBI:74495"/>
        <dbReference type="ChEBI" id="CHEBI:82748"/>
        <dbReference type="EC" id="2.1.1.205"/>
    </reaction>
</comment>
<sequence length="519" mass="57475">MGKGSKDKRDIYYRKAKEHGWRARSAYKLLQIDEKYDILEGVNKAVDLCAAPGSWSQVLSRRLYLNEKITISPRYDLDENNESPKDDEIEEEESIEPNENVKIVAVDLQPMAPLPGVIQLQGDITKLSTAQEIIKHFEGGLADLVVCDGAPDVTGLHCIDIYIQGQLILAALHIACNVLLKGGTFVTKIFRGKDNDLLHNQFLTIFKEVYVFKPSSSRNSSIEAFIVAKNYSPPDGFDPTLMTPFLNVGERNFDQLTGINRIIIPFMVCGDMSVYDSDVTYPLQLAGEAEPYIYHEPVQKPIDPPYANLKNMPQPKPVSEDSPEMEVLAKPSTSKSVGDEDAQHHPSKNESPAESHLMADANATNEDLLSLLVQSLKTDDPSVQDSLANLLNTLGISAIEKISKETETTVSSGNHQTLEVSQEIQVHEIGSSVPSESVEVTMVIDQEQTRNSQIIGQGNAFAENVQLEGQEANQDTLQQSDNFVINWVKYERGTCTCSMDAISHEGECDSDCDDESHNM</sequence>
<dbReference type="InterPro" id="IPR002877">
    <property type="entry name" value="RNA_MeTrfase_FtsJ_dom"/>
</dbReference>
<feature type="region of interest" description="Disordered" evidence="10">
    <location>
        <begin position="76"/>
        <end position="95"/>
    </location>
</feature>
<dbReference type="InterPro" id="IPR028590">
    <property type="entry name" value="RNA_methyltr_E_TRM7"/>
</dbReference>
<dbReference type="Gene3D" id="3.40.50.150">
    <property type="entry name" value="Vaccinia Virus protein VP39"/>
    <property type="match status" value="1"/>
</dbReference>
<comment type="similarity">
    <text evidence="9">Belongs to the class I-like SAM-binding methyltransferase superfamily. RNA methyltransferase RlmE family. TRM7 subfamily.</text>
</comment>